<sequence>MDCTTKIKCEPITKRLSKATYDRPELTLTDTLQTNDEMQKKLTKYVRVDDIGDVRINTHVRYVTLKDAKQRFCLGGLLKKIHNKYVVLSNGTLSWSVQRYHWDDPDKEPIFETTFFKLLSVEDQQKKIILEQQQELDELRRKK</sequence>
<reference evidence="1" key="1">
    <citation type="journal article" date="2020" name="Nature">
        <title>Giant virus diversity and host interactions through global metagenomics.</title>
        <authorList>
            <person name="Schulz F."/>
            <person name="Roux S."/>
            <person name="Paez-Espino D."/>
            <person name="Jungbluth S."/>
            <person name="Walsh D.A."/>
            <person name="Denef V.J."/>
            <person name="McMahon K.D."/>
            <person name="Konstantinidis K.T."/>
            <person name="Eloe-Fadrosh E.A."/>
            <person name="Kyrpides N.C."/>
            <person name="Woyke T."/>
        </authorList>
    </citation>
    <scope>NUCLEOTIDE SEQUENCE</scope>
    <source>
        <strain evidence="1">GVMAG-M-3300001351-8</strain>
    </source>
</reference>
<organism evidence="1">
    <name type="scientific">viral metagenome</name>
    <dbReference type="NCBI Taxonomy" id="1070528"/>
    <lineage>
        <taxon>unclassified sequences</taxon>
        <taxon>metagenomes</taxon>
        <taxon>organismal metagenomes</taxon>
    </lineage>
</organism>
<name>A0A6C0EIT2_9ZZZZ</name>
<evidence type="ECO:0000313" key="1">
    <source>
        <dbReference type="EMBL" id="QHT28642.1"/>
    </source>
</evidence>
<protein>
    <submittedName>
        <fullName evidence="1">Uncharacterized protein</fullName>
    </submittedName>
</protein>
<dbReference type="AlphaFoldDB" id="A0A6C0EIT2"/>
<accession>A0A6C0EIT2</accession>
<proteinExistence type="predicted"/>
<dbReference type="EMBL" id="MN738863">
    <property type="protein sequence ID" value="QHT28642.1"/>
    <property type="molecule type" value="Genomic_DNA"/>
</dbReference>